<accession>A0A1Q5SZG7</accession>
<evidence type="ECO:0000313" key="2">
    <source>
        <dbReference type="Proteomes" id="UP000186955"/>
    </source>
</evidence>
<dbReference type="AlphaFoldDB" id="A0A1Q5SZG7"/>
<reference evidence="1 2" key="1">
    <citation type="submission" date="2016-10" db="EMBL/GenBank/DDBJ databases">
        <title>Genome sequence of the ascomycete fungus Penicillium subrubescens.</title>
        <authorList>
            <person name="De Vries R.P."/>
            <person name="Peng M."/>
            <person name="Dilokpimol A."/>
            <person name="Hilden K."/>
            <person name="Makela M.R."/>
            <person name="Grigoriev I."/>
            <person name="Riley R."/>
            <person name="Granchi Z."/>
        </authorList>
    </citation>
    <scope>NUCLEOTIDE SEQUENCE [LARGE SCALE GENOMIC DNA]</scope>
    <source>
        <strain evidence="1 2">CBS 132785</strain>
    </source>
</reference>
<evidence type="ECO:0000313" key="1">
    <source>
        <dbReference type="EMBL" id="OKO93431.1"/>
    </source>
</evidence>
<sequence>MTAERYSPAQDVVAARISFIDNDKDFINEKPYMSLLPSDGTFPTTNCTFSSSHTVPIIDMRPNLPLLSLDDHGFFILPHPLRFPNLITTAIGKKHPPKDLLTYVQEVTDITKTLLGAEKAICIDWRFRKASPEDSIDLCEDKSYARDLPIEPAYKAHSGMYEHDFGPPTRKHA</sequence>
<dbReference type="Proteomes" id="UP000186955">
    <property type="component" value="Unassembled WGS sequence"/>
</dbReference>
<comment type="caution">
    <text evidence="1">The sequence shown here is derived from an EMBL/GenBank/DDBJ whole genome shotgun (WGS) entry which is preliminary data.</text>
</comment>
<protein>
    <submittedName>
        <fullName evidence="1">Uncharacterized protein</fullName>
    </submittedName>
</protein>
<name>A0A1Q5SZG7_9EURO</name>
<gene>
    <name evidence="1" type="ORF">PENSUB_12494</name>
</gene>
<dbReference type="EMBL" id="MNBE01000725">
    <property type="protein sequence ID" value="OKO93431.1"/>
    <property type="molecule type" value="Genomic_DNA"/>
</dbReference>
<organism evidence="1 2">
    <name type="scientific">Penicillium subrubescens</name>
    <dbReference type="NCBI Taxonomy" id="1316194"/>
    <lineage>
        <taxon>Eukaryota</taxon>
        <taxon>Fungi</taxon>
        <taxon>Dikarya</taxon>
        <taxon>Ascomycota</taxon>
        <taxon>Pezizomycotina</taxon>
        <taxon>Eurotiomycetes</taxon>
        <taxon>Eurotiomycetidae</taxon>
        <taxon>Eurotiales</taxon>
        <taxon>Aspergillaceae</taxon>
        <taxon>Penicillium</taxon>
    </lineage>
</organism>
<keyword evidence="2" id="KW-1185">Reference proteome</keyword>
<proteinExistence type="predicted"/>